<proteinExistence type="predicted"/>
<evidence type="ECO:0000313" key="2">
    <source>
        <dbReference type="EMBL" id="ACY14899.1"/>
    </source>
</evidence>
<dbReference type="Proteomes" id="UP000001880">
    <property type="component" value="Chromosome"/>
</dbReference>
<organism evidence="2 3">
    <name type="scientific">Haliangium ochraceum (strain DSM 14365 / JCM 11303 / SMP-2)</name>
    <dbReference type="NCBI Taxonomy" id="502025"/>
    <lineage>
        <taxon>Bacteria</taxon>
        <taxon>Pseudomonadati</taxon>
        <taxon>Myxococcota</taxon>
        <taxon>Polyangia</taxon>
        <taxon>Haliangiales</taxon>
        <taxon>Kofleriaceae</taxon>
        <taxon>Haliangium</taxon>
    </lineage>
</organism>
<feature type="region of interest" description="Disordered" evidence="1">
    <location>
        <begin position="33"/>
        <end position="54"/>
    </location>
</feature>
<dbReference type="RefSeq" id="WP_012827507.1">
    <property type="nucleotide sequence ID" value="NC_013440.1"/>
</dbReference>
<dbReference type="KEGG" id="hoh:Hoch_2361"/>
<dbReference type="EMBL" id="CP001804">
    <property type="protein sequence ID" value="ACY14899.1"/>
    <property type="molecule type" value="Genomic_DNA"/>
</dbReference>
<dbReference type="HOGENOM" id="CLU_3044020_0_0_7"/>
<gene>
    <name evidence="2" type="ordered locus">Hoch_2361</name>
</gene>
<accession>D0LJ52</accession>
<evidence type="ECO:0000313" key="3">
    <source>
        <dbReference type="Proteomes" id="UP000001880"/>
    </source>
</evidence>
<evidence type="ECO:0000256" key="1">
    <source>
        <dbReference type="SAM" id="MobiDB-lite"/>
    </source>
</evidence>
<protein>
    <submittedName>
        <fullName evidence="2">Uncharacterized protein</fullName>
    </submittedName>
</protein>
<dbReference type="STRING" id="502025.Hoch_2361"/>
<reference evidence="2 3" key="1">
    <citation type="journal article" date="2010" name="Stand. Genomic Sci.">
        <title>Complete genome sequence of Haliangium ochraceum type strain (SMP-2).</title>
        <authorList>
            <consortium name="US DOE Joint Genome Institute (JGI-PGF)"/>
            <person name="Ivanova N."/>
            <person name="Daum C."/>
            <person name="Lang E."/>
            <person name="Abt B."/>
            <person name="Kopitz M."/>
            <person name="Saunders E."/>
            <person name="Lapidus A."/>
            <person name="Lucas S."/>
            <person name="Glavina Del Rio T."/>
            <person name="Nolan M."/>
            <person name="Tice H."/>
            <person name="Copeland A."/>
            <person name="Cheng J.F."/>
            <person name="Chen F."/>
            <person name="Bruce D."/>
            <person name="Goodwin L."/>
            <person name="Pitluck S."/>
            <person name="Mavromatis K."/>
            <person name="Pati A."/>
            <person name="Mikhailova N."/>
            <person name="Chen A."/>
            <person name="Palaniappan K."/>
            <person name="Land M."/>
            <person name="Hauser L."/>
            <person name="Chang Y.J."/>
            <person name="Jeffries C.D."/>
            <person name="Detter J.C."/>
            <person name="Brettin T."/>
            <person name="Rohde M."/>
            <person name="Goker M."/>
            <person name="Bristow J."/>
            <person name="Markowitz V."/>
            <person name="Eisen J.A."/>
            <person name="Hugenholtz P."/>
            <person name="Kyrpides N.C."/>
            <person name="Klenk H.P."/>
        </authorList>
    </citation>
    <scope>NUCLEOTIDE SEQUENCE [LARGE SCALE GENOMIC DNA]</scope>
    <source>
        <strain evidence="3">DSM 14365 / CIP 107738 / JCM 11303 / AJ 13395 / SMP-2</strain>
    </source>
</reference>
<keyword evidence="3" id="KW-1185">Reference proteome</keyword>
<sequence>MRKPADRKQPNRTKLTFTRETLRVLETSDLTSIRGADSTQDSMFPTTQETRSTI</sequence>
<name>D0LJ52_HALO1</name>
<dbReference type="AlphaFoldDB" id="D0LJ52"/>
<feature type="compositionally biased region" description="Polar residues" evidence="1">
    <location>
        <begin position="37"/>
        <end position="54"/>
    </location>
</feature>